<accession>A0A1J4TYC7</accession>
<dbReference type="AlphaFoldDB" id="A0A1J4TYC7"/>
<dbReference type="EMBL" id="MNVB01000067">
    <property type="protein sequence ID" value="OIO16161.1"/>
    <property type="molecule type" value="Genomic_DNA"/>
</dbReference>
<evidence type="ECO:0000313" key="1">
    <source>
        <dbReference type="EMBL" id="OIO16161.1"/>
    </source>
</evidence>
<organism evidence="1 2">
    <name type="scientific">Candidatus Kuenenbacteria bacterium CG1_02_38_13</name>
    <dbReference type="NCBI Taxonomy" id="1805235"/>
    <lineage>
        <taxon>Bacteria</taxon>
        <taxon>Candidatus Kueneniibacteriota</taxon>
    </lineage>
</organism>
<evidence type="ECO:0000313" key="2">
    <source>
        <dbReference type="Proteomes" id="UP000182465"/>
    </source>
</evidence>
<reference evidence="1 2" key="1">
    <citation type="journal article" date="2016" name="Environ. Microbiol.">
        <title>Genomic resolution of a cold subsurface aquifer community provides metabolic insights for novel microbes adapted to high CO concentrations.</title>
        <authorList>
            <person name="Probst A.J."/>
            <person name="Castelle C.J."/>
            <person name="Singh A."/>
            <person name="Brown C.T."/>
            <person name="Anantharaman K."/>
            <person name="Sharon I."/>
            <person name="Hug L.A."/>
            <person name="Burstein D."/>
            <person name="Emerson J.B."/>
            <person name="Thomas B.C."/>
            <person name="Banfield J.F."/>
        </authorList>
    </citation>
    <scope>NUCLEOTIDE SEQUENCE [LARGE SCALE GENOMIC DNA]</scope>
    <source>
        <strain evidence="1">CG1_02_38_13</strain>
    </source>
</reference>
<protein>
    <submittedName>
        <fullName evidence="1">Uncharacterized protein</fullName>
    </submittedName>
</protein>
<name>A0A1J4TYC7_9BACT</name>
<dbReference type="Proteomes" id="UP000182465">
    <property type="component" value="Unassembled WGS sequence"/>
</dbReference>
<gene>
    <name evidence="1" type="ORF">AUJ29_03140</name>
</gene>
<comment type="caution">
    <text evidence="1">The sequence shown here is derived from an EMBL/GenBank/DDBJ whole genome shotgun (WGS) entry which is preliminary data.</text>
</comment>
<sequence>MFSKKTTSIIVTILSLFIISAMVYGAAKTQKVLEYSEELPAGIEDPYEAKAILGTVLNYPEFRDILGAEIGLNEIQKAKLAEMVKKENALVREYQALRLSLQEFNKGVAEIDKEIRVFLNPLQYAKFRDWVIEEWQLELNQSRLIHNELILMVVPITVHWLDFMQSQLKLTQKEAKIVKQLIHQAKQETLPSRRELLEIIRNPNSSWEKMTREGARLVQQLQPKSEKLESDILKTLPVSKRKLYKSLVEASVGK</sequence>
<proteinExistence type="predicted"/>